<dbReference type="PROSITE" id="PS50893">
    <property type="entry name" value="ABC_TRANSPORTER_2"/>
    <property type="match status" value="2"/>
</dbReference>
<evidence type="ECO:0000259" key="6">
    <source>
        <dbReference type="PROSITE" id="PS50893"/>
    </source>
</evidence>
<feature type="domain" description="ABC transporter" evidence="6">
    <location>
        <begin position="290"/>
        <end position="529"/>
    </location>
</feature>
<evidence type="ECO:0000256" key="3">
    <source>
        <dbReference type="ARBA" id="ARBA00022448"/>
    </source>
</evidence>
<evidence type="ECO:0000313" key="7">
    <source>
        <dbReference type="EMBL" id="APO73066.1"/>
    </source>
</evidence>
<dbReference type="InterPro" id="IPR013563">
    <property type="entry name" value="Oligopep_ABC_C"/>
</dbReference>
<protein>
    <submittedName>
        <fullName evidence="7">Oligopeptide ABC transporter ATP-binding protein</fullName>
    </submittedName>
</protein>
<dbReference type="GO" id="GO:0016887">
    <property type="term" value="F:ATP hydrolysis activity"/>
    <property type="evidence" value="ECO:0007669"/>
    <property type="project" value="InterPro"/>
</dbReference>
<dbReference type="NCBIfam" id="NF007739">
    <property type="entry name" value="PRK10419.1"/>
    <property type="match status" value="2"/>
</dbReference>
<reference evidence="7 8" key="1">
    <citation type="submission" date="2016-09" db="EMBL/GenBank/DDBJ databases">
        <title>The complete genome sequences of Rhizobium gallicum, symbiovars gallicum and phaseoli, symbionts associated to common bean (Phaseolus vulgaris).</title>
        <authorList>
            <person name="Bustos P."/>
            <person name="Santamaria R.I."/>
            <person name="Perez-Carrascal O.M."/>
            <person name="Juarez S."/>
            <person name="Lozano L."/>
            <person name="Martinez-Flores I."/>
            <person name="Martinez-Romero E."/>
            <person name="Cevallos M."/>
            <person name="Romero D."/>
            <person name="Davila G."/>
            <person name="Gonzalez V."/>
        </authorList>
    </citation>
    <scope>NUCLEOTIDE SEQUENCE [LARGE SCALE GENOMIC DNA]</scope>
    <source>
        <strain evidence="7 8">8C-3</strain>
    </source>
</reference>
<dbReference type="InterPro" id="IPR003439">
    <property type="entry name" value="ABC_transporter-like_ATP-bd"/>
</dbReference>
<dbReference type="SUPFAM" id="SSF52540">
    <property type="entry name" value="P-loop containing nucleoside triphosphate hydrolases"/>
    <property type="match status" value="2"/>
</dbReference>
<dbReference type="EMBL" id="CP017241">
    <property type="protein sequence ID" value="APO73066.1"/>
    <property type="molecule type" value="Genomic_DNA"/>
</dbReference>
<dbReference type="GO" id="GO:0005524">
    <property type="term" value="F:ATP binding"/>
    <property type="evidence" value="ECO:0007669"/>
    <property type="project" value="UniProtKB-KW"/>
</dbReference>
<accession>A0A1L5NYZ6</accession>
<sequence>MSQMHEPLLSVRDLSVAFHQSGETSLAVDRISFDVNKGEVVALVGESGSGKSVSANSILRLLPYPAASHPTGEIFFKGKDLLKASERALREVRGNDITMIFQEPMTSLNPLHTIEKQIAEILDLHQGVTGQAARTRVLELLNQVGIREPEKRLKAYPHELSGGQRQRVMIAMALANRPELLIADEPTTALDVTVQAQILDLLRKLKSAHGMSLLFITHDLGIVRKFADRVCVMTKGRIVETGTVEEVFSNPKHDYTRHLLAAEPRGEPPVADPSKPLVMEGSDIRVWFPIKAGLMRRVVDHVKAVDGIDLSLRAGQTLGVVGESGSGKTTLGLALTRLISSKGRISFVGKDIADYSFTEMRPLRNQLQVVFQDPYGSLSPRMSVGDIIAEGLKVHERSQSHEERDQRVCWALEEVGLDPLTRWRYPHEFSGGQRQRIAIARAMVLKPRFVMLDEPTSALDMSVQAQVVDLLRDLQKKHDLAYLFISHDLKVVKALANDVIVMRFGKVVEQGPSAEIFRTPKDDYTKALMAAAFNIEAVPAPAVKQ</sequence>
<name>A0A1L5NYZ6_RHIET</name>
<dbReference type="InterPro" id="IPR027417">
    <property type="entry name" value="P-loop_NTPase"/>
</dbReference>
<evidence type="ECO:0000256" key="4">
    <source>
        <dbReference type="ARBA" id="ARBA00022741"/>
    </source>
</evidence>
<dbReference type="PANTHER" id="PTHR43776">
    <property type="entry name" value="TRANSPORT ATP-BINDING PROTEIN"/>
    <property type="match status" value="1"/>
</dbReference>
<keyword evidence="3" id="KW-0813">Transport</keyword>
<evidence type="ECO:0000256" key="1">
    <source>
        <dbReference type="ARBA" id="ARBA00004417"/>
    </source>
</evidence>
<dbReference type="InterPro" id="IPR050319">
    <property type="entry name" value="ABC_transp_ATP-bind"/>
</dbReference>
<evidence type="ECO:0000313" key="8">
    <source>
        <dbReference type="Proteomes" id="UP000185109"/>
    </source>
</evidence>
<dbReference type="InterPro" id="IPR017871">
    <property type="entry name" value="ABC_transporter-like_CS"/>
</dbReference>
<gene>
    <name evidence="7" type="ORF">AM571_CH00210</name>
</gene>
<dbReference type="RefSeq" id="WP_074059798.1">
    <property type="nucleotide sequence ID" value="NZ_CP017241.1"/>
</dbReference>
<dbReference type="InterPro" id="IPR003593">
    <property type="entry name" value="AAA+_ATPase"/>
</dbReference>
<dbReference type="GO" id="GO:0015833">
    <property type="term" value="P:peptide transport"/>
    <property type="evidence" value="ECO:0007669"/>
    <property type="project" value="InterPro"/>
</dbReference>
<dbReference type="SMART" id="SM00382">
    <property type="entry name" value="AAA"/>
    <property type="match status" value="2"/>
</dbReference>
<dbReference type="Pfam" id="PF00005">
    <property type="entry name" value="ABC_tran"/>
    <property type="match status" value="2"/>
</dbReference>
<proteinExistence type="inferred from homology"/>
<dbReference type="NCBIfam" id="NF008453">
    <property type="entry name" value="PRK11308.1"/>
    <property type="match status" value="2"/>
</dbReference>
<dbReference type="GO" id="GO:0055085">
    <property type="term" value="P:transmembrane transport"/>
    <property type="evidence" value="ECO:0007669"/>
    <property type="project" value="UniProtKB-ARBA"/>
</dbReference>
<dbReference type="CDD" id="cd03257">
    <property type="entry name" value="ABC_NikE_OppD_transporters"/>
    <property type="match status" value="2"/>
</dbReference>
<dbReference type="PROSITE" id="PS00211">
    <property type="entry name" value="ABC_TRANSPORTER_1"/>
    <property type="match status" value="2"/>
</dbReference>
<comment type="subcellular location">
    <subcellularLocation>
        <location evidence="1">Cell inner membrane</location>
        <topology evidence="1">Peripheral membrane protein</topology>
    </subcellularLocation>
</comment>
<dbReference type="FunFam" id="3.40.50.300:FF:000016">
    <property type="entry name" value="Oligopeptide ABC transporter ATP-binding component"/>
    <property type="match status" value="2"/>
</dbReference>
<dbReference type="PANTHER" id="PTHR43776:SF7">
    <property type="entry name" value="D,D-DIPEPTIDE TRANSPORT ATP-BINDING PROTEIN DDPF-RELATED"/>
    <property type="match status" value="1"/>
</dbReference>
<feature type="domain" description="ABC transporter" evidence="6">
    <location>
        <begin position="11"/>
        <end position="260"/>
    </location>
</feature>
<dbReference type="Proteomes" id="UP000185109">
    <property type="component" value="Chromosome"/>
</dbReference>
<keyword evidence="4" id="KW-0547">Nucleotide-binding</keyword>
<comment type="similarity">
    <text evidence="2">Belongs to the ABC transporter superfamily.</text>
</comment>
<organism evidence="7 8">
    <name type="scientific">Rhizobium etli 8C-3</name>
    <dbReference type="NCBI Taxonomy" id="538025"/>
    <lineage>
        <taxon>Bacteria</taxon>
        <taxon>Pseudomonadati</taxon>
        <taxon>Pseudomonadota</taxon>
        <taxon>Alphaproteobacteria</taxon>
        <taxon>Hyphomicrobiales</taxon>
        <taxon>Rhizobiaceae</taxon>
        <taxon>Rhizobium/Agrobacterium group</taxon>
        <taxon>Rhizobium</taxon>
    </lineage>
</organism>
<keyword evidence="5 7" id="KW-0067">ATP-binding</keyword>
<dbReference type="AlphaFoldDB" id="A0A1L5NYZ6"/>
<dbReference type="Gene3D" id="3.40.50.300">
    <property type="entry name" value="P-loop containing nucleotide triphosphate hydrolases"/>
    <property type="match status" value="2"/>
</dbReference>
<evidence type="ECO:0000256" key="5">
    <source>
        <dbReference type="ARBA" id="ARBA00022840"/>
    </source>
</evidence>
<dbReference type="GO" id="GO:0005886">
    <property type="term" value="C:plasma membrane"/>
    <property type="evidence" value="ECO:0007669"/>
    <property type="project" value="UniProtKB-SubCell"/>
</dbReference>
<evidence type="ECO:0000256" key="2">
    <source>
        <dbReference type="ARBA" id="ARBA00005417"/>
    </source>
</evidence>
<dbReference type="Pfam" id="PF08352">
    <property type="entry name" value="oligo_HPY"/>
    <property type="match status" value="2"/>
</dbReference>